<dbReference type="PANTHER" id="PTHR30250">
    <property type="entry name" value="PST FAMILY PREDICTED COLANIC ACID TRANSPORTER"/>
    <property type="match status" value="1"/>
</dbReference>
<proteinExistence type="predicted"/>
<sequence>MSLVFIPLYIHFTGIEAYGLVGFYATLQGVFALLDMGLSSTLNREMAGLSAEVGREQEMRNMVRTLEFIYWGVAVAIVVVIVLLSGYISQHWVTAEHLSPETVREAVILMGIATGLQWPVSFYSGGLMGLQGQVLLNVVNIIMATLRGVGAVLILWLVSPTIGAFFSWQIVVSGTTTLLLAGALWYSMPKSRGKACFQASVLRRIWRFAVGMFGISLLATLLTQMDKIILSRMLPLEMFGYYTLSGVVALSLFRLIGPIFNGVYPRLTQLVTLNDQFAIKELYHRSCQVMSLMILPAAFVLAFFSRELLLLWTQNVVTAERAYLLVSLLVTGTALNGLMNIPYALQLAHGWTKLAFYVNLVSVIILFPLIFFMTKHYGAVGGASVWVILNSGYVLITIQLMHRRLLPDEKMYWYGRDVGLPLLCAVVTAGCGRILMPDSLSQLGVVFYIAVVSLLTFGFAAWVTPETRRWIVQRLSYRTVKCV</sequence>
<feature type="transmembrane region" description="Helical" evidence="6">
    <location>
        <begin position="379"/>
        <end position="398"/>
    </location>
</feature>
<reference evidence="7 8" key="1">
    <citation type="submission" date="2016-10" db="EMBL/GenBank/DDBJ databases">
        <authorList>
            <person name="de Groot N.N."/>
        </authorList>
    </citation>
    <scope>NUCLEOTIDE SEQUENCE [LARGE SCALE GENOMIC DNA]</scope>
    <source>
        <strain evidence="7 8">AA1</strain>
    </source>
</reference>
<keyword evidence="8" id="KW-1185">Reference proteome</keyword>
<organism evidence="7 8">
    <name type="scientific">Desulfoluna spongiiphila</name>
    <dbReference type="NCBI Taxonomy" id="419481"/>
    <lineage>
        <taxon>Bacteria</taxon>
        <taxon>Pseudomonadati</taxon>
        <taxon>Thermodesulfobacteriota</taxon>
        <taxon>Desulfobacteria</taxon>
        <taxon>Desulfobacterales</taxon>
        <taxon>Desulfolunaceae</taxon>
        <taxon>Desulfoluna</taxon>
    </lineage>
</organism>
<evidence type="ECO:0000256" key="5">
    <source>
        <dbReference type="ARBA" id="ARBA00023136"/>
    </source>
</evidence>
<keyword evidence="5 6" id="KW-0472">Membrane</keyword>
<feature type="transmembrane region" description="Helical" evidence="6">
    <location>
        <begin position="418"/>
        <end position="436"/>
    </location>
</feature>
<dbReference type="InterPro" id="IPR002797">
    <property type="entry name" value="Polysacc_synth"/>
</dbReference>
<dbReference type="Pfam" id="PF01943">
    <property type="entry name" value="Polysacc_synt"/>
    <property type="match status" value="1"/>
</dbReference>
<evidence type="ECO:0000313" key="8">
    <source>
        <dbReference type="Proteomes" id="UP000198870"/>
    </source>
</evidence>
<feature type="transmembrane region" description="Helical" evidence="6">
    <location>
        <begin position="205"/>
        <end position="222"/>
    </location>
</feature>
<feature type="transmembrane region" description="Helical" evidence="6">
    <location>
        <begin position="242"/>
        <end position="264"/>
    </location>
</feature>
<evidence type="ECO:0000256" key="6">
    <source>
        <dbReference type="SAM" id="Phobius"/>
    </source>
</evidence>
<evidence type="ECO:0000313" key="7">
    <source>
        <dbReference type="EMBL" id="SCY87070.1"/>
    </source>
</evidence>
<feature type="transmembrane region" description="Helical" evidence="6">
    <location>
        <begin position="354"/>
        <end position="373"/>
    </location>
</feature>
<keyword evidence="4 6" id="KW-1133">Transmembrane helix</keyword>
<evidence type="ECO:0000256" key="3">
    <source>
        <dbReference type="ARBA" id="ARBA00022692"/>
    </source>
</evidence>
<feature type="transmembrane region" description="Helical" evidence="6">
    <location>
        <begin position="442"/>
        <end position="464"/>
    </location>
</feature>
<keyword evidence="3 6" id="KW-0812">Transmembrane</keyword>
<feature type="transmembrane region" description="Helical" evidence="6">
    <location>
        <begin position="285"/>
        <end position="304"/>
    </location>
</feature>
<feature type="transmembrane region" description="Helical" evidence="6">
    <location>
        <begin position="165"/>
        <end position="185"/>
    </location>
</feature>
<dbReference type="GO" id="GO:0005886">
    <property type="term" value="C:plasma membrane"/>
    <property type="evidence" value="ECO:0007669"/>
    <property type="project" value="UniProtKB-SubCell"/>
</dbReference>
<gene>
    <name evidence="7" type="ORF">SAMN05216233_1304</name>
</gene>
<dbReference type="STRING" id="419481.SAMN05216233_1304"/>
<dbReference type="InterPro" id="IPR050833">
    <property type="entry name" value="Poly_Biosynth_Transport"/>
</dbReference>
<feature type="transmembrane region" description="Helical" evidence="6">
    <location>
        <begin position="134"/>
        <end position="159"/>
    </location>
</feature>
<dbReference type="AlphaFoldDB" id="A0A1G5JGN4"/>
<evidence type="ECO:0000256" key="2">
    <source>
        <dbReference type="ARBA" id="ARBA00022475"/>
    </source>
</evidence>
<evidence type="ECO:0000256" key="4">
    <source>
        <dbReference type="ARBA" id="ARBA00022989"/>
    </source>
</evidence>
<feature type="transmembrane region" description="Helical" evidence="6">
    <location>
        <begin position="324"/>
        <end position="345"/>
    </location>
</feature>
<name>A0A1G5JGN4_9BACT</name>
<protein>
    <submittedName>
        <fullName evidence="7">Membrane protein involved in the export of O-antigen and teichoic acid</fullName>
    </submittedName>
</protein>
<dbReference type="EMBL" id="FMUX01000030">
    <property type="protein sequence ID" value="SCY87070.1"/>
    <property type="molecule type" value="Genomic_DNA"/>
</dbReference>
<dbReference type="PANTHER" id="PTHR30250:SF26">
    <property type="entry name" value="PSMA PROTEIN"/>
    <property type="match status" value="1"/>
</dbReference>
<comment type="subcellular location">
    <subcellularLocation>
        <location evidence="1">Cell membrane</location>
        <topology evidence="1">Multi-pass membrane protein</topology>
    </subcellularLocation>
</comment>
<feature type="transmembrane region" description="Helical" evidence="6">
    <location>
        <begin position="108"/>
        <end position="127"/>
    </location>
</feature>
<evidence type="ECO:0000256" key="1">
    <source>
        <dbReference type="ARBA" id="ARBA00004651"/>
    </source>
</evidence>
<accession>A0A1G5JGN4</accession>
<keyword evidence="2" id="KW-1003">Cell membrane</keyword>
<feature type="transmembrane region" description="Helical" evidence="6">
    <location>
        <begin position="6"/>
        <end position="34"/>
    </location>
</feature>
<dbReference type="Proteomes" id="UP000198870">
    <property type="component" value="Unassembled WGS sequence"/>
</dbReference>
<feature type="transmembrane region" description="Helical" evidence="6">
    <location>
        <begin position="68"/>
        <end position="88"/>
    </location>
</feature>